<comment type="subcellular location">
    <subcellularLocation>
        <location evidence="1">Nucleus</location>
    </subcellularLocation>
</comment>
<dbReference type="GO" id="GO:0000978">
    <property type="term" value="F:RNA polymerase II cis-regulatory region sequence-specific DNA binding"/>
    <property type="evidence" value="ECO:0007669"/>
    <property type="project" value="TreeGrafter"/>
</dbReference>
<dbReference type="Gene3D" id="3.30.160.60">
    <property type="entry name" value="Classic Zinc Finger"/>
    <property type="match status" value="2"/>
</dbReference>
<keyword evidence="4" id="KW-0677">Repeat</keyword>
<evidence type="ECO:0000256" key="6">
    <source>
        <dbReference type="ARBA" id="ARBA00022833"/>
    </source>
</evidence>
<proteinExistence type="predicted"/>
<dbReference type="STRING" id="1071380.I2H9D1"/>
<evidence type="ECO:0000259" key="12">
    <source>
        <dbReference type="PROSITE" id="PS50157"/>
    </source>
</evidence>
<feature type="domain" description="C2H2-type" evidence="12">
    <location>
        <begin position="16"/>
        <end position="43"/>
    </location>
</feature>
<dbReference type="Proteomes" id="UP000002866">
    <property type="component" value="Chromosome 9"/>
</dbReference>
<feature type="region of interest" description="Disordered" evidence="11">
    <location>
        <begin position="175"/>
        <end position="199"/>
    </location>
</feature>
<feature type="compositionally biased region" description="Polar residues" evidence="11">
    <location>
        <begin position="264"/>
        <end position="280"/>
    </location>
</feature>
<dbReference type="FunFam" id="3.30.160.60:FF:000624">
    <property type="entry name" value="zinc finger protein 697"/>
    <property type="match status" value="1"/>
</dbReference>
<evidence type="ECO:0000256" key="3">
    <source>
        <dbReference type="ARBA" id="ARBA00022723"/>
    </source>
</evidence>
<dbReference type="eggNOG" id="KOG1721">
    <property type="taxonomic scope" value="Eukaryota"/>
</dbReference>
<dbReference type="OMA" id="CEYPACN"/>
<accession>I2H9D1</accession>
<dbReference type="Pfam" id="PF00096">
    <property type="entry name" value="zf-C2H2"/>
    <property type="match status" value="2"/>
</dbReference>
<keyword evidence="3" id="KW-0479">Metal-binding</keyword>
<keyword evidence="14" id="KW-1185">Reference proteome</keyword>
<keyword evidence="8" id="KW-0804">Transcription</keyword>
<dbReference type="KEGG" id="tbl:TBLA_0I03280"/>
<reference evidence="13 14" key="1">
    <citation type="journal article" date="2011" name="Proc. Natl. Acad. Sci. U.S.A.">
        <title>Evolutionary erosion of yeast sex chromosomes by mating-type switching accidents.</title>
        <authorList>
            <person name="Gordon J.L."/>
            <person name="Armisen D."/>
            <person name="Proux-Wera E."/>
            <person name="Oheigeartaigh S.S."/>
            <person name="Byrne K.P."/>
            <person name="Wolfe K.H."/>
        </authorList>
    </citation>
    <scope>NUCLEOTIDE SEQUENCE [LARGE SCALE GENOMIC DNA]</scope>
    <source>
        <strain evidence="14">ATCC 34711 / CBS 6284 / DSM 70876 / NBRC 10599 / NRRL Y-10934 / UCD 77-7</strain>
    </source>
</reference>
<evidence type="ECO:0000256" key="2">
    <source>
        <dbReference type="ARBA" id="ARBA00022491"/>
    </source>
</evidence>
<evidence type="ECO:0000256" key="7">
    <source>
        <dbReference type="ARBA" id="ARBA00023015"/>
    </source>
</evidence>
<evidence type="ECO:0000256" key="11">
    <source>
        <dbReference type="SAM" id="MobiDB-lite"/>
    </source>
</evidence>
<dbReference type="InterPro" id="IPR013087">
    <property type="entry name" value="Znf_C2H2_type"/>
</dbReference>
<dbReference type="OrthoDB" id="654211at2759"/>
<feature type="compositionally biased region" description="Low complexity" evidence="11">
    <location>
        <begin position="176"/>
        <end position="188"/>
    </location>
</feature>
<gene>
    <name evidence="13" type="primary">TBLA0I03280</name>
    <name evidence="13" type="ORF">TBLA_0I03280</name>
</gene>
<keyword evidence="7" id="KW-0805">Transcription regulation</keyword>
<evidence type="ECO:0000256" key="9">
    <source>
        <dbReference type="ARBA" id="ARBA00023242"/>
    </source>
</evidence>
<dbReference type="GeneID" id="14498160"/>
<dbReference type="InterPro" id="IPR036236">
    <property type="entry name" value="Znf_C2H2_sf"/>
</dbReference>
<evidence type="ECO:0000313" key="13">
    <source>
        <dbReference type="EMBL" id="CCH62983.1"/>
    </source>
</evidence>
<name>I2H9D1_HENB6</name>
<feature type="domain" description="C2H2-type" evidence="12">
    <location>
        <begin position="44"/>
        <end position="73"/>
    </location>
</feature>
<feature type="compositionally biased region" description="Low complexity" evidence="11">
    <location>
        <begin position="252"/>
        <end position="263"/>
    </location>
</feature>
<protein>
    <recommendedName>
        <fullName evidence="12">C2H2-type domain-containing protein</fullName>
    </recommendedName>
</protein>
<feature type="region of interest" description="Disordered" evidence="11">
    <location>
        <begin position="244"/>
        <end position="280"/>
    </location>
</feature>
<dbReference type="GO" id="GO:0008270">
    <property type="term" value="F:zinc ion binding"/>
    <property type="evidence" value="ECO:0007669"/>
    <property type="project" value="UniProtKB-KW"/>
</dbReference>
<dbReference type="SMART" id="SM00355">
    <property type="entry name" value="ZnF_C2H2"/>
    <property type="match status" value="2"/>
</dbReference>
<dbReference type="GO" id="GO:0005737">
    <property type="term" value="C:cytoplasm"/>
    <property type="evidence" value="ECO:0007669"/>
    <property type="project" value="TreeGrafter"/>
</dbReference>
<dbReference type="InterPro" id="IPR051007">
    <property type="entry name" value="creA/MIG_C2H2-ZnF"/>
</dbReference>
<dbReference type="GO" id="GO:0005634">
    <property type="term" value="C:nucleus"/>
    <property type="evidence" value="ECO:0007669"/>
    <property type="project" value="UniProtKB-SubCell"/>
</dbReference>
<dbReference type="GO" id="GO:0000433">
    <property type="term" value="P:carbon catabolite repression of transcription from RNA polymerase II promoter by glucose"/>
    <property type="evidence" value="ECO:0007669"/>
    <property type="project" value="TreeGrafter"/>
</dbReference>
<dbReference type="InParanoid" id="I2H9D1"/>
<dbReference type="AlphaFoldDB" id="I2H9D1"/>
<dbReference type="SUPFAM" id="SSF57667">
    <property type="entry name" value="beta-beta-alpha zinc fingers"/>
    <property type="match status" value="1"/>
</dbReference>
<dbReference type="HOGENOM" id="CLU_842436_0_0_1"/>
<keyword evidence="6" id="KW-0862">Zinc</keyword>
<dbReference type="PROSITE" id="PS00028">
    <property type="entry name" value="ZINC_FINGER_C2H2_1"/>
    <property type="match status" value="2"/>
</dbReference>
<keyword evidence="9" id="KW-0539">Nucleus</keyword>
<evidence type="ECO:0000256" key="4">
    <source>
        <dbReference type="ARBA" id="ARBA00022737"/>
    </source>
</evidence>
<dbReference type="RefSeq" id="XP_004182502.1">
    <property type="nucleotide sequence ID" value="XM_004182454.1"/>
</dbReference>
<keyword evidence="2" id="KW-0678">Repressor</keyword>
<dbReference type="PROSITE" id="PS50157">
    <property type="entry name" value="ZINC_FINGER_C2H2_2"/>
    <property type="match status" value="2"/>
</dbReference>
<evidence type="ECO:0000256" key="5">
    <source>
        <dbReference type="ARBA" id="ARBA00022771"/>
    </source>
</evidence>
<dbReference type="PANTHER" id="PTHR47428">
    <property type="entry name" value="REGULATORY PROTEIN MIG1-RELATED"/>
    <property type="match status" value="1"/>
</dbReference>
<evidence type="ECO:0000313" key="14">
    <source>
        <dbReference type="Proteomes" id="UP000002866"/>
    </source>
</evidence>
<dbReference type="FunFam" id="3.30.160.60:FF:000100">
    <property type="entry name" value="Zinc finger 45-like"/>
    <property type="match status" value="1"/>
</dbReference>
<evidence type="ECO:0000256" key="8">
    <source>
        <dbReference type="ARBA" id="ARBA00023163"/>
    </source>
</evidence>
<organism evidence="13 14">
    <name type="scientific">Henningerozyma blattae (strain ATCC 34711 / CBS 6284 / DSM 70876 / NBRC 10599 / NRRL Y-10934 / UCD 77-7)</name>
    <name type="common">Yeast</name>
    <name type="synonym">Tetrapisispora blattae</name>
    <dbReference type="NCBI Taxonomy" id="1071380"/>
    <lineage>
        <taxon>Eukaryota</taxon>
        <taxon>Fungi</taxon>
        <taxon>Dikarya</taxon>
        <taxon>Ascomycota</taxon>
        <taxon>Saccharomycotina</taxon>
        <taxon>Saccharomycetes</taxon>
        <taxon>Saccharomycetales</taxon>
        <taxon>Saccharomycetaceae</taxon>
        <taxon>Henningerozyma</taxon>
    </lineage>
</organism>
<evidence type="ECO:0000256" key="10">
    <source>
        <dbReference type="PROSITE-ProRule" id="PRU00042"/>
    </source>
</evidence>
<sequence>MPTRRNFPSDNEERPFKCPMCHRGFYRAEHKKRHIRTHTGEKPHLCPILGCNKSFSRTDELKRHMKVHPASTHNLHSTSTTSLNISNSTMSMTSLLQSNSVSNLPSNIHVNSSSSSSLTNLFMKASLQQPQLMPLSSPTQPSSFTHQKVPMFHIPHEDEFEDDSINTSGTFSMQNSISTSTSTTTLNSVQHSPGYPHGTGTGTPISTISNNEKIALPPLNSLLRQIGLPQFCDVPGNMNLNPVTLPRDMKSNNHSNSNISINSTHDSGSLSTPTNELSSSVLKSNEITPILNSRPSIINNNSSTVINSITSITPLSPPTTVQQRQLFESN</sequence>
<dbReference type="PANTHER" id="PTHR47428:SF1">
    <property type="entry name" value="REGULATORY PROTEIN MIG1-RELATED"/>
    <property type="match status" value="1"/>
</dbReference>
<evidence type="ECO:0000256" key="1">
    <source>
        <dbReference type="ARBA" id="ARBA00004123"/>
    </source>
</evidence>
<keyword evidence="5 10" id="KW-0863">Zinc-finger</keyword>
<dbReference type="EMBL" id="HE806324">
    <property type="protein sequence ID" value="CCH62983.1"/>
    <property type="molecule type" value="Genomic_DNA"/>
</dbReference>